<keyword evidence="6 10" id="KW-0808">Transferase</keyword>
<name>A0ABX8BN48_9ACTN</name>
<evidence type="ECO:0000256" key="7">
    <source>
        <dbReference type="ARBA" id="ARBA00031036"/>
    </source>
</evidence>
<dbReference type="Proteomes" id="UP000676079">
    <property type="component" value="Chromosome"/>
</dbReference>
<dbReference type="InterPro" id="IPR000845">
    <property type="entry name" value="Nucleoside_phosphorylase_d"/>
</dbReference>
<dbReference type="PANTHER" id="PTHR11904:SF9">
    <property type="entry name" value="PURINE NUCLEOSIDE PHOSPHORYLASE-RELATED"/>
    <property type="match status" value="1"/>
</dbReference>
<comment type="catalytic activity">
    <reaction evidence="8">
        <text>a purine 2'-deoxy-D-ribonucleoside + phosphate = a purine nucleobase + 2-deoxy-alpha-D-ribose 1-phosphate</text>
        <dbReference type="Rhea" id="RHEA:36431"/>
        <dbReference type="ChEBI" id="CHEBI:26386"/>
        <dbReference type="ChEBI" id="CHEBI:43474"/>
        <dbReference type="ChEBI" id="CHEBI:57259"/>
        <dbReference type="ChEBI" id="CHEBI:142361"/>
        <dbReference type="EC" id="2.4.2.1"/>
    </reaction>
</comment>
<evidence type="ECO:0000256" key="1">
    <source>
        <dbReference type="ARBA" id="ARBA00002678"/>
    </source>
</evidence>
<evidence type="ECO:0000313" key="11">
    <source>
        <dbReference type="Proteomes" id="UP000676079"/>
    </source>
</evidence>
<evidence type="ECO:0000256" key="5">
    <source>
        <dbReference type="ARBA" id="ARBA00022676"/>
    </source>
</evidence>
<protein>
    <recommendedName>
        <fullName evidence="4">purine-nucleoside phosphorylase</fullName>
        <ecNumber evidence="4">2.4.2.1</ecNumber>
    </recommendedName>
    <alternativeName>
        <fullName evidence="7">Inosine-guanosine phosphorylase</fullName>
    </alternativeName>
</protein>
<sequence length="274" mass="28792">MSETEQPPTTTAEARALAADAAHELLTRAGADGFDALVVLGSGWTDAVDTLGSPDIGFEARELPGFLAPAGEGHGTTVHSMWVGDKRVVVFTGRLHLYEGHDPMRVVHAVRTGIAAGARLAVLTGSVGSLRVDIAPGQPVVLSDHINLTARSPLVGPTFVDLSSVYSPRLRRLVHEVDASLAEGVYAATPGPQLQTPTESKVLRQAGADVVGRSIPLEAIAAVEMGAEVLGLSIVSNDALGAVLEPFDGERAMEIVRQRARRLGELLNRLLVRA</sequence>
<dbReference type="NCBIfam" id="NF006054">
    <property type="entry name" value="PRK08202.1"/>
    <property type="match status" value="1"/>
</dbReference>
<comment type="similarity">
    <text evidence="3">Belongs to the PNP/MTAP phosphorylase family.</text>
</comment>
<dbReference type="EMBL" id="CP074133">
    <property type="protein sequence ID" value="QUX23670.1"/>
    <property type="molecule type" value="Genomic_DNA"/>
</dbReference>
<dbReference type="Pfam" id="PF01048">
    <property type="entry name" value="PNP_UDP_1"/>
    <property type="match status" value="1"/>
</dbReference>
<keyword evidence="11" id="KW-1185">Reference proteome</keyword>
<evidence type="ECO:0000256" key="2">
    <source>
        <dbReference type="ARBA" id="ARBA00005058"/>
    </source>
</evidence>
<comment type="function">
    <text evidence="1">The purine nucleoside phosphorylases catalyze the phosphorolytic breakdown of the N-glycosidic bond in the beta-(deoxy)ribonucleoside molecules, with the formation of the corresponding free purine bases and pentose-1-phosphate. Cleaves guanosine, inosine, 2'-deoxyguanosine and 2'-deoxyinosine.</text>
</comment>
<dbReference type="GO" id="GO:0004731">
    <property type="term" value="F:purine-nucleoside phosphorylase activity"/>
    <property type="evidence" value="ECO:0007669"/>
    <property type="project" value="UniProtKB-EC"/>
</dbReference>
<evidence type="ECO:0000259" key="9">
    <source>
        <dbReference type="Pfam" id="PF01048"/>
    </source>
</evidence>
<dbReference type="InterPro" id="IPR035994">
    <property type="entry name" value="Nucleoside_phosphorylase_sf"/>
</dbReference>
<proteinExistence type="inferred from homology"/>
<keyword evidence="5 10" id="KW-0328">Glycosyltransferase</keyword>
<dbReference type="PANTHER" id="PTHR11904">
    <property type="entry name" value="METHYLTHIOADENOSINE/PURINE NUCLEOSIDE PHOSPHORYLASE"/>
    <property type="match status" value="1"/>
</dbReference>
<dbReference type="InterPro" id="IPR011268">
    <property type="entry name" value="Purine_phosphorylase"/>
</dbReference>
<evidence type="ECO:0000256" key="3">
    <source>
        <dbReference type="ARBA" id="ARBA00006751"/>
    </source>
</evidence>
<reference evidence="10 11" key="1">
    <citation type="submission" date="2021-05" db="EMBL/GenBank/DDBJ databases">
        <title>Direct Submission.</title>
        <authorList>
            <person name="Li K."/>
            <person name="Gao J."/>
        </authorList>
    </citation>
    <scope>NUCLEOTIDE SEQUENCE [LARGE SCALE GENOMIC DNA]</scope>
    <source>
        <strain evidence="10 11">Mg02</strain>
    </source>
</reference>
<gene>
    <name evidence="10" type="ORF">KGD84_04790</name>
</gene>
<evidence type="ECO:0000256" key="6">
    <source>
        <dbReference type="ARBA" id="ARBA00022679"/>
    </source>
</evidence>
<dbReference type="EC" id="2.4.2.1" evidence="4"/>
<accession>A0ABX8BN48</accession>
<dbReference type="Gene3D" id="3.40.50.1580">
    <property type="entry name" value="Nucleoside phosphorylase domain"/>
    <property type="match status" value="1"/>
</dbReference>
<dbReference type="SUPFAM" id="SSF53167">
    <property type="entry name" value="Purine and uridine phosphorylases"/>
    <property type="match status" value="1"/>
</dbReference>
<dbReference type="CDD" id="cd09009">
    <property type="entry name" value="PNP-EcPNPII_like"/>
    <property type="match status" value="1"/>
</dbReference>
<evidence type="ECO:0000256" key="4">
    <source>
        <dbReference type="ARBA" id="ARBA00011886"/>
    </source>
</evidence>
<organism evidence="10 11">
    <name type="scientific">Nocardiopsis changdeensis</name>
    <dbReference type="NCBI Taxonomy" id="2831969"/>
    <lineage>
        <taxon>Bacteria</taxon>
        <taxon>Bacillati</taxon>
        <taxon>Actinomycetota</taxon>
        <taxon>Actinomycetes</taxon>
        <taxon>Streptosporangiales</taxon>
        <taxon>Nocardiopsidaceae</taxon>
        <taxon>Nocardiopsis</taxon>
    </lineage>
</organism>
<feature type="domain" description="Nucleoside phosphorylase" evidence="9">
    <location>
        <begin position="67"/>
        <end position="271"/>
    </location>
</feature>
<comment type="pathway">
    <text evidence="2">Purine metabolism; purine nucleoside salvage.</text>
</comment>
<dbReference type="RefSeq" id="WP_220564892.1">
    <property type="nucleotide sequence ID" value="NZ_CP074133.1"/>
</dbReference>
<evidence type="ECO:0000313" key="10">
    <source>
        <dbReference type="EMBL" id="QUX23670.1"/>
    </source>
</evidence>
<evidence type="ECO:0000256" key="8">
    <source>
        <dbReference type="ARBA" id="ARBA00048556"/>
    </source>
</evidence>